<dbReference type="STRING" id="50990.A0A4Y7QKV6"/>
<reference evidence="11 12" key="1">
    <citation type="submission" date="2018-06" db="EMBL/GenBank/DDBJ databases">
        <title>A transcriptomic atlas of mushroom development highlights an independent origin of complex multicellularity.</title>
        <authorList>
            <consortium name="DOE Joint Genome Institute"/>
            <person name="Krizsan K."/>
            <person name="Almasi E."/>
            <person name="Merenyi Z."/>
            <person name="Sahu N."/>
            <person name="Viragh M."/>
            <person name="Koszo T."/>
            <person name="Mondo S."/>
            <person name="Kiss B."/>
            <person name="Balint B."/>
            <person name="Kues U."/>
            <person name="Barry K."/>
            <person name="Hegedus J.C."/>
            <person name="Henrissat B."/>
            <person name="Johnson J."/>
            <person name="Lipzen A."/>
            <person name="Ohm R."/>
            <person name="Nagy I."/>
            <person name="Pangilinan J."/>
            <person name="Yan J."/>
            <person name="Xiong Y."/>
            <person name="Grigoriev I.V."/>
            <person name="Hibbett D.S."/>
            <person name="Nagy L.G."/>
        </authorList>
    </citation>
    <scope>NUCLEOTIDE SEQUENCE [LARGE SCALE GENOMIC DNA]</scope>
    <source>
        <strain evidence="11 12">SZMC22713</strain>
    </source>
</reference>
<dbReference type="GO" id="GO:0005680">
    <property type="term" value="C:anaphase-promoting complex"/>
    <property type="evidence" value="ECO:0007669"/>
    <property type="project" value="InterPro"/>
</dbReference>
<evidence type="ECO:0000259" key="10">
    <source>
        <dbReference type="Pfam" id="PF12862"/>
    </source>
</evidence>
<evidence type="ECO:0000256" key="8">
    <source>
        <dbReference type="ARBA" id="ARBA00045696"/>
    </source>
</evidence>
<evidence type="ECO:0000256" key="7">
    <source>
        <dbReference type="ARBA" id="ARBA00031069"/>
    </source>
</evidence>
<dbReference type="UniPathway" id="UPA00143"/>
<dbReference type="GO" id="GO:0051301">
    <property type="term" value="P:cell division"/>
    <property type="evidence" value="ECO:0007669"/>
    <property type="project" value="UniProtKB-KW"/>
</dbReference>
<dbReference type="GO" id="GO:0031145">
    <property type="term" value="P:anaphase-promoting complex-dependent catabolic process"/>
    <property type="evidence" value="ECO:0007669"/>
    <property type="project" value="TreeGrafter"/>
</dbReference>
<evidence type="ECO:0000256" key="5">
    <source>
        <dbReference type="ARBA" id="ARBA00022786"/>
    </source>
</evidence>
<dbReference type="VEuPathDB" id="FungiDB:BD410DRAFT_875728"/>
<dbReference type="PANTHER" id="PTHR12830:SF9">
    <property type="entry name" value="ANAPHASE-PROMOTING COMPLEX SUBUNIT 5"/>
    <property type="match status" value="1"/>
</dbReference>
<comment type="function">
    <text evidence="8">Component of the anaphase promoting complex/cyclosome (APC/C), a cell cycle-regulated E3 ubiquitin ligase that controls progression through mitosis and the G1 phase of the cell cycle. The APC/C complex acts by mediating ubiquitination and subsequent degradation of target proteins: it mainly mediates the formation of 'Lys-11'-linked polyubiquitin chains and, to a lower extent, the formation of 'Lys-48'- and 'Lys-63'-linked polyubiquitin chains. The APC/C complex catalyzes assembly of branched 'Lys-11'-/'Lys-48'-linked branched ubiquitin chains on target proteins.</text>
</comment>
<organism evidence="11 12">
    <name type="scientific">Rickenella mellea</name>
    <dbReference type="NCBI Taxonomy" id="50990"/>
    <lineage>
        <taxon>Eukaryota</taxon>
        <taxon>Fungi</taxon>
        <taxon>Dikarya</taxon>
        <taxon>Basidiomycota</taxon>
        <taxon>Agaricomycotina</taxon>
        <taxon>Agaricomycetes</taxon>
        <taxon>Hymenochaetales</taxon>
        <taxon>Rickenellaceae</taxon>
        <taxon>Rickenella</taxon>
    </lineage>
</organism>
<feature type="signal peptide" evidence="9">
    <location>
        <begin position="1"/>
        <end position="39"/>
    </location>
</feature>
<evidence type="ECO:0000256" key="9">
    <source>
        <dbReference type="SAM" id="SignalP"/>
    </source>
</evidence>
<feature type="domain" description="Anaphase-promoting complex subunit 5" evidence="10">
    <location>
        <begin position="203"/>
        <end position="283"/>
    </location>
</feature>
<feature type="chain" id="PRO_5021459151" description="Anaphase-promoting complex subunit 5" evidence="9">
    <location>
        <begin position="40"/>
        <end position="673"/>
    </location>
</feature>
<protein>
    <recommendedName>
        <fullName evidence="2">Anaphase-promoting complex subunit 5</fullName>
    </recommendedName>
    <alternativeName>
        <fullName evidence="7">Cyclosome subunit 5</fullName>
    </alternativeName>
</protein>
<dbReference type="GO" id="GO:0070979">
    <property type="term" value="P:protein K11-linked ubiquitination"/>
    <property type="evidence" value="ECO:0007669"/>
    <property type="project" value="TreeGrafter"/>
</dbReference>
<dbReference type="InterPro" id="IPR011990">
    <property type="entry name" value="TPR-like_helical_dom_sf"/>
</dbReference>
<accession>A0A4Y7QKV6</accession>
<proteinExistence type="inferred from homology"/>
<dbReference type="InterPro" id="IPR037679">
    <property type="entry name" value="Apc5"/>
</dbReference>
<evidence type="ECO:0000256" key="2">
    <source>
        <dbReference type="ARBA" id="ARBA00016066"/>
    </source>
</evidence>
<evidence type="ECO:0000256" key="6">
    <source>
        <dbReference type="ARBA" id="ARBA00023306"/>
    </source>
</evidence>
<dbReference type="Gene3D" id="1.25.40.10">
    <property type="entry name" value="Tetratricopeptide repeat domain"/>
    <property type="match status" value="1"/>
</dbReference>
<keyword evidence="3" id="KW-0132">Cell division</keyword>
<evidence type="ECO:0000313" key="11">
    <source>
        <dbReference type="EMBL" id="TDL27540.1"/>
    </source>
</evidence>
<keyword evidence="4" id="KW-0498">Mitosis</keyword>
<evidence type="ECO:0000256" key="3">
    <source>
        <dbReference type="ARBA" id="ARBA00022618"/>
    </source>
</evidence>
<comment type="similarity">
    <text evidence="1">Belongs to the APC5 family.</text>
</comment>
<keyword evidence="6" id="KW-0131">Cell cycle</keyword>
<evidence type="ECO:0000256" key="4">
    <source>
        <dbReference type="ARBA" id="ARBA00022776"/>
    </source>
</evidence>
<dbReference type="AlphaFoldDB" id="A0A4Y7QKV6"/>
<keyword evidence="12" id="KW-1185">Reference proteome</keyword>
<dbReference type="PANTHER" id="PTHR12830">
    <property type="entry name" value="ANAPHASE-PROMOTING COMPLEX SUBUNIT 5"/>
    <property type="match status" value="1"/>
</dbReference>
<gene>
    <name evidence="11" type="ORF">BD410DRAFT_875728</name>
</gene>
<dbReference type="EMBL" id="ML170159">
    <property type="protein sequence ID" value="TDL27540.1"/>
    <property type="molecule type" value="Genomic_DNA"/>
</dbReference>
<evidence type="ECO:0000256" key="1">
    <source>
        <dbReference type="ARBA" id="ARBA00007450"/>
    </source>
</evidence>
<keyword evidence="9" id="KW-0732">Signal</keyword>
<dbReference type="Proteomes" id="UP000294933">
    <property type="component" value="Unassembled WGS sequence"/>
</dbReference>
<dbReference type="Pfam" id="PF12862">
    <property type="entry name" value="ANAPC5"/>
    <property type="match status" value="1"/>
</dbReference>
<evidence type="ECO:0000313" key="12">
    <source>
        <dbReference type="Proteomes" id="UP000294933"/>
    </source>
</evidence>
<dbReference type="InterPro" id="IPR026000">
    <property type="entry name" value="Apc5_dom"/>
</dbReference>
<dbReference type="OrthoDB" id="2504561at2759"/>
<name>A0A4Y7QKV6_9AGAM</name>
<dbReference type="GO" id="GO:0045842">
    <property type="term" value="P:positive regulation of mitotic metaphase/anaphase transition"/>
    <property type="evidence" value="ECO:0007669"/>
    <property type="project" value="TreeGrafter"/>
</dbReference>
<sequence>MERRPSLDFLCPHGFQHTIRPHHVFLLTILLLVFNPSDSSKKPPSRFLLHVHRFILNELTELTKPKAFSELIREFEQGLNPVPEEARRLVDLLQSIARRLNSPEVLSDFFSDLPTLYIDRDDELKRSMFGFFCRRCYLSFGKLSFAGVIRLQEDFALWAAGDNSAGYFKDPKGGIQDEYAIVRGHFDTDAWADADSFEAFEKAQAVGDSNQAIESLRRFFEQRFTPHNDSDIRQNALLDLVRMHFTMGQHAAARKLLNEAITVSRTNSDNLTLQHCMSLLRRLSPPGRSRREPLNELQADIPPFEVLNDVSKLIREAQPLSDAFEKMAQASAMYDIARTHTQGPPDPNDQWAFHAVQSIVWRLAGCEKLAIIEEDIVLAFTDSGGNDESRLKVLLNKAQMLARQGKQDQAFKILLDSETWRGLDVGSQQSLYWAGEIWHSMMLITTRRHQDRVFRDFVRPRRPGVYPGWKDYQFGSPERSAVGTTMDSLLFRVLQMRHFDQATTAIEPLLRALWQSEYTGRFRVYRLAVIMLADVGLEFGMTLWSKRLVEEVMPQIISGDDLELRAFSCFVYARCIIACAGENSEGLRDALPHLNMAESDYRVVHILQAVLDVQYLTSVVYHNLGMEKERDDAALRHRATEEECRVVEAMDVDEQFKDIWRLVSEVGCTLAAR</sequence>
<keyword evidence="5" id="KW-0833">Ubl conjugation pathway</keyword>